<evidence type="ECO:0000313" key="1">
    <source>
        <dbReference type="EMBL" id="CCI47403.1"/>
    </source>
</evidence>
<gene>
    <name evidence="1" type="ORF">BN9_084100</name>
</gene>
<protein>
    <submittedName>
        <fullName evidence="1">Uncharacterized protein</fullName>
    </submittedName>
</protein>
<evidence type="ECO:0000313" key="2">
    <source>
        <dbReference type="Proteomes" id="UP000053237"/>
    </source>
</evidence>
<dbReference type="InParanoid" id="A0A024GKY9"/>
<organism evidence="1 2">
    <name type="scientific">Albugo candida</name>
    <dbReference type="NCBI Taxonomy" id="65357"/>
    <lineage>
        <taxon>Eukaryota</taxon>
        <taxon>Sar</taxon>
        <taxon>Stramenopiles</taxon>
        <taxon>Oomycota</taxon>
        <taxon>Peronosporomycetes</taxon>
        <taxon>Albuginales</taxon>
        <taxon>Albuginaceae</taxon>
        <taxon>Albugo</taxon>
    </lineage>
</organism>
<dbReference type="Proteomes" id="UP000053237">
    <property type="component" value="Unassembled WGS sequence"/>
</dbReference>
<keyword evidence="2" id="KW-1185">Reference proteome</keyword>
<proteinExistence type="predicted"/>
<accession>A0A024GKY9</accession>
<name>A0A024GKY9_9STRA</name>
<dbReference type="EMBL" id="CAIX01000169">
    <property type="protein sequence ID" value="CCI47403.1"/>
    <property type="molecule type" value="Genomic_DNA"/>
</dbReference>
<sequence length="255" mass="29560">MKLYFSQIQLVMQFVITYECPFKKPILCTNDKFKASKHARECKISMGSKDVIMYFCVPHEDYPLPDAIDLSPNGTGKDCKTFEYHFQKDKLTLAEEVTFKKKLTWKKKTTKQGHFKVSPNSAKWELEMTVRYCVTSNEYSSVFDFGCKNFDVPAPDHNFLRGITEGRLVTFSSGSHAITFLLSAFNIGQKLDKFVIGSSALDQHEFIFLKTVKNSEERFYIHFKCFRADITPYKSPQAPRSNRNRQINIVPTYLF</sequence>
<dbReference type="AlphaFoldDB" id="A0A024GKY9"/>
<comment type="caution">
    <text evidence="1">The sequence shown here is derived from an EMBL/GenBank/DDBJ whole genome shotgun (WGS) entry which is preliminary data.</text>
</comment>
<reference evidence="1 2" key="1">
    <citation type="submission" date="2012-05" db="EMBL/GenBank/DDBJ databases">
        <title>Recombination and specialization in a pathogen metapopulation.</title>
        <authorList>
            <person name="Gardiner A."/>
            <person name="Kemen E."/>
            <person name="Schultz-Larsen T."/>
            <person name="MacLean D."/>
            <person name="Van Oosterhout C."/>
            <person name="Jones J.D.G."/>
        </authorList>
    </citation>
    <scope>NUCLEOTIDE SEQUENCE [LARGE SCALE GENOMIC DNA]</scope>
    <source>
        <strain evidence="1 2">Ac Nc2</strain>
    </source>
</reference>